<dbReference type="EMBL" id="QBMN01000116">
    <property type="protein sequence ID" value="PZO37717.1"/>
    <property type="molecule type" value="Genomic_DNA"/>
</dbReference>
<dbReference type="InterPro" id="IPR035093">
    <property type="entry name" value="RelE/ParE_toxin_dom_sf"/>
</dbReference>
<evidence type="ECO:0000313" key="3">
    <source>
        <dbReference type="Proteomes" id="UP000249081"/>
    </source>
</evidence>
<dbReference type="InterPro" id="IPR052747">
    <property type="entry name" value="TA_system_RelE_toxin"/>
</dbReference>
<gene>
    <name evidence="2" type="ORF">DCF17_15575</name>
</gene>
<reference evidence="2 3" key="2">
    <citation type="submission" date="2018-06" db="EMBL/GenBank/DDBJ databases">
        <title>Metagenomic assembly of (sub)arctic Cyanobacteria and their associated microbiome from non-axenic cultures.</title>
        <authorList>
            <person name="Baurain D."/>
        </authorList>
    </citation>
    <scope>NUCLEOTIDE SEQUENCE [LARGE SCALE GENOMIC DNA]</scope>
    <source>
        <strain evidence="2">ULC041bin1</strain>
    </source>
</reference>
<sequence length="88" mass="10461">MKVEFRKTFEKDLKKINDKSLLVKIKSTVNSVEDTASLDDVANLKKLKGNEGYFRIRIGDYRLGLFLEGETILFVRVIHRREFYRYFP</sequence>
<dbReference type="PANTHER" id="PTHR38813">
    <property type="match status" value="1"/>
</dbReference>
<dbReference type="PANTHER" id="PTHR38813:SF1">
    <property type="entry name" value="TOXIN RELE1-RELATED"/>
    <property type="match status" value="1"/>
</dbReference>
<reference evidence="3" key="1">
    <citation type="submission" date="2018-04" db="EMBL/GenBank/DDBJ databases">
        <authorList>
            <person name="Cornet L."/>
        </authorList>
    </citation>
    <scope>NUCLEOTIDE SEQUENCE [LARGE SCALE GENOMIC DNA]</scope>
</reference>
<dbReference type="Proteomes" id="UP000249081">
    <property type="component" value="Unassembled WGS sequence"/>
</dbReference>
<evidence type="ECO:0000313" key="2">
    <source>
        <dbReference type="EMBL" id="PZO37717.1"/>
    </source>
</evidence>
<protein>
    <submittedName>
        <fullName evidence="2">Plasmid stabilization protein</fullName>
    </submittedName>
</protein>
<dbReference type="SUPFAM" id="SSF143011">
    <property type="entry name" value="RelE-like"/>
    <property type="match status" value="1"/>
</dbReference>
<keyword evidence="1" id="KW-1277">Toxin-antitoxin system</keyword>
<dbReference type="InterPro" id="IPR007712">
    <property type="entry name" value="RelE/ParE_toxin"/>
</dbReference>
<name>A0A2W4W2L3_9CYAN</name>
<dbReference type="Gene3D" id="3.30.2310.20">
    <property type="entry name" value="RelE-like"/>
    <property type="match status" value="1"/>
</dbReference>
<proteinExistence type="predicted"/>
<accession>A0A2W4W2L3</accession>
<organism evidence="2 3">
    <name type="scientific">Shackletoniella antarctica</name>
    <dbReference type="NCBI Taxonomy" id="268115"/>
    <lineage>
        <taxon>Bacteria</taxon>
        <taxon>Bacillati</taxon>
        <taxon>Cyanobacteriota</taxon>
        <taxon>Cyanophyceae</taxon>
        <taxon>Oculatellales</taxon>
        <taxon>Oculatellaceae</taxon>
        <taxon>Shackletoniella</taxon>
    </lineage>
</organism>
<dbReference type="AlphaFoldDB" id="A0A2W4W2L3"/>
<evidence type="ECO:0000256" key="1">
    <source>
        <dbReference type="ARBA" id="ARBA00022649"/>
    </source>
</evidence>
<dbReference type="Pfam" id="PF05016">
    <property type="entry name" value="ParE_toxin"/>
    <property type="match status" value="1"/>
</dbReference>
<comment type="caution">
    <text evidence="2">The sequence shown here is derived from an EMBL/GenBank/DDBJ whole genome shotgun (WGS) entry which is preliminary data.</text>
</comment>